<dbReference type="Proteomes" id="UP000472262">
    <property type="component" value="Unassembled WGS sequence"/>
</dbReference>
<sequence length="81" mass="9545">LQMPNNNFIRYKKFIRQRVFGAMNVCKEVNTFTTISCNYMYTLIRGERHPKCEYRGHKSTRKIVVGCAGNWPTHYEEGVIV</sequence>
<proteinExistence type="predicted"/>
<dbReference type="AlphaFoldDB" id="A0A672SIC5"/>
<keyword evidence="3" id="KW-1185">Reference proteome</keyword>
<name>A0A672SIC5_SINGR</name>
<reference evidence="2" key="2">
    <citation type="submission" date="2025-09" db="UniProtKB">
        <authorList>
            <consortium name="Ensembl"/>
        </authorList>
    </citation>
    <scope>IDENTIFICATION</scope>
</reference>
<feature type="domain" description="Ribonuclease A-domain" evidence="1">
    <location>
        <begin position="7"/>
        <end position="79"/>
    </location>
</feature>
<dbReference type="Ensembl" id="ENSSGRT00000108244.1">
    <property type="protein sequence ID" value="ENSSGRP00000101784.1"/>
    <property type="gene ID" value="ENSSGRG00000050625.1"/>
</dbReference>
<evidence type="ECO:0000313" key="3">
    <source>
        <dbReference type="Proteomes" id="UP000472262"/>
    </source>
</evidence>
<dbReference type="Gene3D" id="3.10.130.10">
    <property type="entry name" value="Ribonuclease A-like domain"/>
    <property type="match status" value="1"/>
</dbReference>
<protein>
    <recommendedName>
        <fullName evidence="1">Ribonuclease A-domain domain-containing protein</fullName>
    </recommendedName>
</protein>
<organism evidence="2 3">
    <name type="scientific">Sinocyclocheilus grahami</name>
    <name type="common">Dianchi golden-line fish</name>
    <name type="synonym">Barbus grahami</name>
    <dbReference type="NCBI Taxonomy" id="75366"/>
    <lineage>
        <taxon>Eukaryota</taxon>
        <taxon>Metazoa</taxon>
        <taxon>Chordata</taxon>
        <taxon>Craniata</taxon>
        <taxon>Vertebrata</taxon>
        <taxon>Euteleostomi</taxon>
        <taxon>Actinopterygii</taxon>
        <taxon>Neopterygii</taxon>
        <taxon>Teleostei</taxon>
        <taxon>Ostariophysi</taxon>
        <taxon>Cypriniformes</taxon>
        <taxon>Cyprinidae</taxon>
        <taxon>Cyprininae</taxon>
        <taxon>Sinocyclocheilus</taxon>
    </lineage>
</organism>
<dbReference type="SMART" id="SM00092">
    <property type="entry name" value="RNAse_Pc"/>
    <property type="match status" value="1"/>
</dbReference>
<dbReference type="SUPFAM" id="SSF54076">
    <property type="entry name" value="RNase A-like"/>
    <property type="match status" value="1"/>
</dbReference>
<evidence type="ECO:0000313" key="2">
    <source>
        <dbReference type="Ensembl" id="ENSSGRP00000101784.1"/>
    </source>
</evidence>
<dbReference type="InterPro" id="IPR036816">
    <property type="entry name" value="RNaseA-like_dom_sf"/>
</dbReference>
<accession>A0A672SIC5</accession>
<reference evidence="2" key="1">
    <citation type="submission" date="2025-08" db="UniProtKB">
        <authorList>
            <consortium name="Ensembl"/>
        </authorList>
    </citation>
    <scope>IDENTIFICATION</scope>
</reference>
<dbReference type="InParanoid" id="A0A672SIC5"/>
<evidence type="ECO:0000259" key="1">
    <source>
        <dbReference type="SMART" id="SM00092"/>
    </source>
</evidence>
<dbReference type="InterPro" id="IPR023412">
    <property type="entry name" value="RNaseA_domain"/>
</dbReference>